<sequence length="539" mass="59437">MPWAGNRGKALARWLGTGLLGLLLLPVSLSLEVSVGKATTIYALNGSEILLPCTFSSCFGFEDLSFWWSYNNSETFKIKTPGAWIVCAKISNLEGLERGSEKSPRERKAEKLDLERKEQEVRDEVCGQPGDVGRISGHALRNPVGDPTGDESREALGDHFQPSVGADLRVVVDRAVGSIQVLRGARFQLIHGVVKNEKSNPKLKLIADDRITLEGTTKEKMNNLSILLRDLDFSDTGRYTCQVKNPKEKDLQHNATIFLQVVDKGVSWGTRAVWREGLGKTPGAWIVCAKISNLEGLERGSEKSPRERKAEKLDLERKEQEVRDEVCGQPGDVGRISGHALRNPVGDPTGDESREALGDHFQPSVGADLRVVVDRAVGSIQVLRGARFQLIHGVVKNEKSNPKLKLIADDRITLEGTTKEKMNNLSILLRDLDFSDTGRYTCQVKNPKEKDLQHNATIFLQVVDKVEEVDNTVTLIILAVVGGVIGLLIFILLLKKFIAFVLKKTREKKKECLVSSSGNDNTENGLPGSKAEEKPPTKV</sequence>
<dbReference type="Proteomes" id="UP000011518">
    <property type="component" value="Unassembled WGS sequence"/>
</dbReference>
<dbReference type="AlphaFoldDB" id="M0QT08"/>
<dbReference type="PANTHER" id="PTHR13869:SF14">
    <property type="entry name" value="SODIUM CHANNEL SUBUNIT BETA-4"/>
    <property type="match status" value="1"/>
</dbReference>
<keyword evidence="6" id="KW-1015">Disulfide bond</keyword>
<feature type="chain" id="PRO_5004004043" evidence="10">
    <location>
        <begin position="31"/>
        <end position="539"/>
    </location>
</feature>
<keyword evidence="2 9" id="KW-0812">Transmembrane</keyword>
<dbReference type="GO" id="GO:0017080">
    <property type="term" value="F:sodium channel regulator activity"/>
    <property type="evidence" value="ECO:0007669"/>
    <property type="project" value="TreeGrafter"/>
</dbReference>
<protein>
    <submittedName>
        <fullName evidence="12">Sodium channel subunit beta-4</fullName>
    </submittedName>
</protein>
<reference evidence="13" key="2">
    <citation type="journal article" date="2013" name="Nat. Commun.">
        <title>Genome of the Chinese tree shrew.</title>
        <authorList>
            <person name="Fan Y."/>
            <person name="Huang Z.Y."/>
            <person name="Cao C.C."/>
            <person name="Chen C.S."/>
            <person name="Chen Y.X."/>
            <person name="Fan D.D."/>
            <person name="He J."/>
            <person name="Hou H.L."/>
            <person name="Hu L."/>
            <person name="Hu X.T."/>
            <person name="Jiang X.T."/>
            <person name="Lai R."/>
            <person name="Lang Y.S."/>
            <person name="Liang B."/>
            <person name="Liao S.G."/>
            <person name="Mu D."/>
            <person name="Ma Y.Y."/>
            <person name="Niu Y.Y."/>
            <person name="Sun X.Q."/>
            <person name="Xia J.Q."/>
            <person name="Xiao J."/>
            <person name="Xiong Z.Q."/>
            <person name="Xu L."/>
            <person name="Yang L."/>
            <person name="Zhang Y."/>
            <person name="Zhao W."/>
            <person name="Zhao X.D."/>
            <person name="Zheng Y.T."/>
            <person name="Zhou J.M."/>
            <person name="Zhu Y.B."/>
            <person name="Zhang G.J."/>
            <person name="Wang J."/>
            <person name="Yao Y.G."/>
        </authorList>
    </citation>
    <scope>NUCLEOTIDE SEQUENCE [LARGE SCALE GENOMIC DNA]</scope>
</reference>
<dbReference type="PROSITE" id="PS50835">
    <property type="entry name" value="IG_LIKE"/>
    <property type="match status" value="1"/>
</dbReference>
<evidence type="ECO:0000256" key="3">
    <source>
        <dbReference type="ARBA" id="ARBA00022729"/>
    </source>
</evidence>
<feature type="compositionally biased region" description="Polar residues" evidence="8">
    <location>
        <begin position="514"/>
        <end position="524"/>
    </location>
</feature>
<dbReference type="SMART" id="SM00409">
    <property type="entry name" value="IG"/>
    <property type="match status" value="2"/>
</dbReference>
<dbReference type="InterPro" id="IPR003599">
    <property type="entry name" value="Ig_sub"/>
</dbReference>
<feature type="compositionally biased region" description="Basic and acidic residues" evidence="8">
    <location>
        <begin position="530"/>
        <end position="539"/>
    </location>
</feature>
<keyword evidence="13" id="KW-1185">Reference proteome</keyword>
<dbReference type="STRING" id="246437.M0QT08"/>
<dbReference type="InterPro" id="IPR007110">
    <property type="entry name" value="Ig-like_dom"/>
</dbReference>
<dbReference type="GO" id="GO:0001518">
    <property type="term" value="C:voltage-gated sodium channel complex"/>
    <property type="evidence" value="ECO:0007669"/>
    <property type="project" value="TreeGrafter"/>
</dbReference>
<gene>
    <name evidence="12" type="ORF">TREES_T100017744</name>
</gene>
<reference evidence="13" key="1">
    <citation type="submission" date="2012-07" db="EMBL/GenBank/DDBJ databases">
        <title>Genome of the Chinese tree shrew, a rising model animal genetically related to primates.</title>
        <authorList>
            <person name="Zhang G."/>
            <person name="Fan Y."/>
            <person name="Yao Y."/>
            <person name="Huang Z."/>
        </authorList>
    </citation>
    <scope>NUCLEOTIDE SEQUENCE [LARGE SCALE GENOMIC DNA]</scope>
</reference>
<feature type="region of interest" description="Disordered" evidence="8">
    <location>
        <begin position="320"/>
        <end position="353"/>
    </location>
</feature>
<evidence type="ECO:0000256" key="1">
    <source>
        <dbReference type="ARBA" id="ARBA00004370"/>
    </source>
</evidence>
<evidence type="ECO:0000259" key="11">
    <source>
        <dbReference type="PROSITE" id="PS50835"/>
    </source>
</evidence>
<dbReference type="InParanoid" id="M0QT08"/>
<keyword evidence="3 10" id="KW-0732">Signal</keyword>
<name>M0QT08_TUPCH</name>
<feature type="region of interest" description="Disordered" evidence="8">
    <location>
        <begin position="510"/>
        <end position="539"/>
    </location>
</feature>
<evidence type="ECO:0000256" key="7">
    <source>
        <dbReference type="ARBA" id="ARBA00023319"/>
    </source>
</evidence>
<evidence type="ECO:0000256" key="8">
    <source>
        <dbReference type="SAM" id="MobiDB-lite"/>
    </source>
</evidence>
<keyword evidence="5 9" id="KW-0472">Membrane</keyword>
<comment type="subcellular location">
    <subcellularLocation>
        <location evidence="1">Membrane</location>
    </subcellularLocation>
</comment>
<dbReference type="GO" id="GO:0060307">
    <property type="term" value="P:regulation of ventricular cardiac muscle cell membrane repolarization"/>
    <property type="evidence" value="ECO:0007669"/>
    <property type="project" value="TreeGrafter"/>
</dbReference>
<evidence type="ECO:0000256" key="2">
    <source>
        <dbReference type="ARBA" id="ARBA00022692"/>
    </source>
</evidence>
<keyword evidence="12" id="KW-0407">Ion channel</keyword>
<feature type="domain" description="Ig-like" evidence="11">
    <location>
        <begin position="26"/>
        <end position="252"/>
    </location>
</feature>
<evidence type="ECO:0000256" key="4">
    <source>
        <dbReference type="ARBA" id="ARBA00022989"/>
    </source>
</evidence>
<dbReference type="InterPro" id="IPR036179">
    <property type="entry name" value="Ig-like_dom_sf"/>
</dbReference>
<proteinExistence type="predicted"/>
<organism evidence="12 13">
    <name type="scientific">Tupaia chinensis</name>
    <name type="common">Chinese tree shrew</name>
    <name type="synonym">Tupaia belangeri chinensis</name>
    <dbReference type="NCBI Taxonomy" id="246437"/>
    <lineage>
        <taxon>Eukaryota</taxon>
        <taxon>Metazoa</taxon>
        <taxon>Chordata</taxon>
        <taxon>Craniata</taxon>
        <taxon>Vertebrata</taxon>
        <taxon>Euteleostomi</taxon>
        <taxon>Mammalia</taxon>
        <taxon>Eutheria</taxon>
        <taxon>Euarchontoglires</taxon>
        <taxon>Scandentia</taxon>
        <taxon>Tupaiidae</taxon>
        <taxon>Tupaia</taxon>
    </lineage>
</organism>
<evidence type="ECO:0000256" key="6">
    <source>
        <dbReference type="ARBA" id="ARBA00023157"/>
    </source>
</evidence>
<keyword evidence="12" id="KW-0406">Ion transport</keyword>
<dbReference type="PANTHER" id="PTHR13869">
    <property type="entry name" value="MYELIN P0 RELATED"/>
    <property type="match status" value="1"/>
</dbReference>
<feature type="transmembrane region" description="Helical" evidence="9">
    <location>
        <begin position="473"/>
        <end position="494"/>
    </location>
</feature>
<dbReference type="GO" id="GO:0044325">
    <property type="term" value="F:transmembrane transporter binding"/>
    <property type="evidence" value="ECO:0007669"/>
    <property type="project" value="TreeGrafter"/>
</dbReference>
<evidence type="ECO:0000313" key="12">
    <source>
        <dbReference type="EMBL" id="ELW65871.1"/>
    </source>
</evidence>
<keyword evidence="7" id="KW-0393">Immunoglobulin domain</keyword>
<accession>M0QT08</accession>
<dbReference type="InterPro" id="IPR013783">
    <property type="entry name" value="Ig-like_fold"/>
</dbReference>
<feature type="signal peptide" evidence="10">
    <location>
        <begin position="1"/>
        <end position="30"/>
    </location>
</feature>
<dbReference type="Gene3D" id="2.60.40.10">
    <property type="entry name" value="Immunoglobulins"/>
    <property type="match status" value="2"/>
</dbReference>
<dbReference type="GO" id="GO:0086002">
    <property type="term" value="P:cardiac muscle cell action potential involved in contraction"/>
    <property type="evidence" value="ECO:0007669"/>
    <property type="project" value="TreeGrafter"/>
</dbReference>
<evidence type="ECO:0000313" key="13">
    <source>
        <dbReference type="Proteomes" id="UP000011518"/>
    </source>
</evidence>
<dbReference type="EMBL" id="KB320672">
    <property type="protein sequence ID" value="ELW65871.1"/>
    <property type="molecule type" value="Genomic_DNA"/>
</dbReference>
<dbReference type="GO" id="GO:0034220">
    <property type="term" value="P:monoatomic ion transmembrane transport"/>
    <property type="evidence" value="ECO:0007669"/>
    <property type="project" value="UniProtKB-KW"/>
</dbReference>
<dbReference type="eggNOG" id="ENOG502QTZ6">
    <property type="taxonomic scope" value="Eukaryota"/>
</dbReference>
<dbReference type="InterPro" id="IPR000920">
    <property type="entry name" value="Myelin_P0-rel"/>
</dbReference>
<evidence type="ECO:0000256" key="10">
    <source>
        <dbReference type="SAM" id="SignalP"/>
    </source>
</evidence>
<dbReference type="SUPFAM" id="SSF48726">
    <property type="entry name" value="Immunoglobulin"/>
    <property type="match status" value="2"/>
</dbReference>
<evidence type="ECO:0000256" key="5">
    <source>
        <dbReference type="ARBA" id="ARBA00023136"/>
    </source>
</evidence>
<evidence type="ECO:0000256" key="9">
    <source>
        <dbReference type="SAM" id="Phobius"/>
    </source>
</evidence>
<keyword evidence="4 9" id="KW-1133">Transmembrane helix</keyword>
<keyword evidence="12" id="KW-0813">Transport</keyword>